<sequence>MSSSNTAGTLLSSAVDYKVLVDNLARDFPRFKPLQAFLNLQETRSSRIKSVDFPDSGRPGEAEVKAVQEGGLSAAITDHVSSRRLFIVEDLSPRTVTTLGDCLQINPEFFLDYIDAIPSEFVITEGSKGRMKEQDAERRDIVPKPWYRHEKVDGHIPMLASLKPNNNHINIQYIGPREYEGSPTQRPSERMQPDMSKMNVARIAGLHFPIKLDPNGKTRFDNVAMTRHTVAIWFKPPTDPSRPEWTTGIILLDPPFEVQSSSGHSENAYGKRNQSVYRPISEPMLLQSQGKNIDRRTTYMDSLVLYMLQNQGFEEAGAYHPFCIIEGIARIIASEWIAISTYFERDLNSIEWRLEASRDRIEIHEKFLNQLFTLRRRIGKFKTLVQDELQLFKAHMPRSWISAPQENVEECLAGMQVDLEQAHTLLEKNSIRVSEAIELISAIIQYYGFNHWDAD</sequence>
<keyword evidence="2" id="KW-1185">Reference proteome</keyword>
<reference evidence="1" key="1">
    <citation type="journal article" date="2021" name="Nat. Commun.">
        <title>Genetic determinants of endophytism in the Arabidopsis root mycobiome.</title>
        <authorList>
            <person name="Mesny F."/>
            <person name="Miyauchi S."/>
            <person name="Thiergart T."/>
            <person name="Pickel B."/>
            <person name="Atanasova L."/>
            <person name="Karlsson M."/>
            <person name="Huettel B."/>
            <person name="Barry K.W."/>
            <person name="Haridas S."/>
            <person name="Chen C."/>
            <person name="Bauer D."/>
            <person name="Andreopoulos W."/>
            <person name="Pangilinan J."/>
            <person name="LaButti K."/>
            <person name="Riley R."/>
            <person name="Lipzen A."/>
            <person name="Clum A."/>
            <person name="Drula E."/>
            <person name="Henrissat B."/>
            <person name="Kohler A."/>
            <person name="Grigoriev I.V."/>
            <person name="Martin F.M."/>
            <person name="Hacquard S."/>
        </authorList>
    </citation>
    <scope>NUCLEOTIDE SEQUENCE</scope>
    <source>
        <strain evidence="1">MPI-CAGE-AT-0147</strain>
    </source>
</reference>
<protein>
    <submittedName>
        <fullName evidence="1">Uncharacterized protein</fullName>
    </submittedName>
</protein>
<proteinExistence type="predicted"/>
<name>A0A9P9E061_9HYPO</name>
<dbReference type="OrthoDB" id="5428055at2759"/>
<dbReference type="Proteomes" id="UP000738349">
    <property type="component" value="Unassembled WGS sequence"/>
</dbReference>
<comment type="caution">
    <text evidence="1">The sequence shown here is derived from an EMBL/GenBank/DDBJ whole genome shotgun (WGS) entry which is preliminary data.</text>
</comment>
<dbReference type="EMBL" id="JAGMUV010000019">
    <property type="protein sequence ID" value="KAH7127586.1"/>
    <property type="molecule type" value="Genomic_DNA"/>
</dbReference>
<dbReference type="AlphaFoldDB" id="A0A9P9E061"/>
<organism evidence="1 2">
    <name type="scientific">Dactylonectria macrodidyma</name>
    <dbReference type="NCBI Taxonomy" id="307937"/>
    <lineage>
        <taxon>Eukaryota</taxon>
        <taxon>Fungi</taxon>
        <taxon>Dikarya</taxon>
        <taxon>Ascomycota</taxon>
        <taxon>Pezizomycotina</taxon>
        <taxon>Sordariomycetes</taxon>
        <taxon>Hypocreomycetidae</taxon>
        <taxon>Hypocreales</taxon>
        <taxon>Nectriaceae</taxon>
        <taxon>Dactylonectria</taxon>
    </lineage>
</organism>
<evidence type="ECO:0000313" key="2">
    <source>
        <dbReference type="Proteomes" id="UP000738349"/>
    </source>
</evidence>
<gene>
    <name evidence="1" type="ORF">EDB81DRAFT_889382</name>
</gene>
<accession>A0A9P9E061</accession>
<evidence type="ECO:0000313" key="1">
    <source>
        <dbReference type="EMBL" id="KAH7127586.1"/>
    </source>
</evidence>